<dbReference type="OrthoDB" id="5432776at2"/>
<accession>A0A418M8D6</accession>
<organism evidence="1 2">
    <name type="scientific">Fibrisoma montanum</name>
    <dbReference type="NCBI Taxonomy" id="2305895"/>
    <lineage>
        <taxon>Bacteria</taxon>
        <taxon>Pseudomonadati</taxon>
        <taxon>Bacteroidota</taxon>
        <taxon>Cytophagia</taxon>
        <taxon>Cytophagales</taxon>
        <taxon>Spirosomataceae</taxon>
        <taxon>Fibrisoma</taxon>
    </lineage>
</organism>
<gene>
    <name evidence="1" type="ORF">DYU11_15150</name>
</gene>
<dbReference type="AlphaFoldDB" id="A0A418M8D6"/>
<name>A0A418M8D6_9BACT</name>
<keyword evidence="2" id="KW-1185">Reference proteome</keyword>
<comment type="caution">
    <text evidence="1">The sequence shown here is derived from an EMBL/GenBank/DDBJ whole genome shotgun (WGS) entry which is preliminary data.</text>
</comment>
<protein>
    <submittedName>
        <fullName evidence="1">DUF4177 domain-containing protein</fullName>
    </submittedName>
</protein>
<reference evidence="1 2" key="1">
    <citation type="submission" date="2018-08" db="EMBL/GenBank/DDBJ databases">
        <title>Fibrisoma montanum sp. nov., isolated from Danxia mountain soil.</title>
        <authorList>
            <person name="Huang Y."/>
        </authorList>
    </citation>
    <scope>NUCLEOTIDE SEQUENCE [LARGE SCALE GENOMIC DNA]</scope>
    <source>
        <strain evidence="1 2">HYT19</strain>
    </source>
</reference>
<sequence length="65" mass="7359">MRKFEYMVLDVPAGGFWGGKVNFDELTHKLNELGNLGWEVTTTTDTNTFDGASRGVLIILKREIR</sequence>
<dbReference type="EMBL" id="QXED01000004">
    <property type="protein sequence ID" value="RIV22356.1"/>
    <property type="molecule type" value="Genomic_DNA"/>
</dbReference>
<evidence type="ECO:0000313" key="2">
    <source>
        <dbReference type="Proteomes" id="UP000283523"/>
    </source>
</evidence>
<dbReference type="Pfam" id="PF13783">
    <property type="entry name" value="DUF4177"/>
    <property type="match status" value="1"/>
</dbReference>
<proteinExistence type="predicted"/>
<dbReference type="RefSeq" id="WP_119668542.1">
    <property type="nucleotide sequence ID" value="NZ_QXED01000004.1"/>
</dbReference>
<dbReference type="InterPro" id="IPR025234">
    <property type="entry name" value="YjzH-like"/>
</dbReference>
<evidence type="ECO:0000313" key="1">
    <source>
        <dbReference type="EMBL" id="RIV22356.1"/>
    </source>
</evidence>
<dbReference type="Proteomes" id="UP000283523">
    <property type="component" value="Unassembled WGS sequence"/>
</dbReference>